<dbReference type="RefSeq" id="WP_007202107.1">
    <property type="nucleotide sequence ID" value="NZ_AKKV01000025.1"/>
</dbReference>
<protein>
    <submittedName>
        <fullName evidence="1">Uncharacterized protein</fullName>
    </submittedName>
</protein>
<dbReference type="AlphaFoldDB" id="I8AIM9"/>
<keyword evidence="2" id="KW-1185">Reference proteome</keyword>
<evidence type="ECO:0000313" key="1">
    <source>
        <dbReference type="EMBL" id="EIT85582.1"/>
    </source>
</evidence>
<reference evidence="1 2" key="1">
    <citation type="journal article" date="2012" name="J. Bacteriol.">
        <title>Genome of Bacillus macauensis ZFHKF-1, a Long-Chain-Forming Bacterium.</title>
        <authorList>
            <person name="Cai L."/>
            <person name="Zhang T."/>
        </authorList>
    </citation>
    <scope>NUCLEOTIDE SEQUENCE [LARGE SCALE GENOMIC DNA]</scope>
    <source>
        <strain evidence="1 2">ZFHKF-1</strain>
    </source>
</reference>
<dbReference type="PATRIC" id="fig|1196324.3.peg.2063"/>
<dbReference type="EMBL" id="AKKV01000025">
    <property type="protein sequence ID" value="EIT85582.1"/>
    <property type="molecule type" value="Genomic_DNA"/>
</dbReference>
<sequence length="75" mass="8316">MRIVFNDLIIDQLSQSSGVFSGENIHIGTSAIGKHNEGTGRISGSRTISVNNRSLVIDSDEYDFYQHETEQQSKS</sequence>
<proteinExistence type="predicted"/>
<accession>I8AIM9</accession>
<dbReference type="OrthoDB" id="2666601at2"/>
<organism evidence="1 2">
    <name type="scientific">Fictibacillus macauensis ZFHKF-1</name>
    <dbReference type="NCBI Taxonomy" id="1196324"/>
    <lineage>
        <taxon>Bacteria</taxon>
        <taxon>Bacillati</taxon>
        <taxon>Bacillota</taxon>
        <taxon>Bacilli</taxon>
        <taxon>Bacillales</taxon>
        <taxon>Fictibacillaceae</taxon>
        <taxon>Fictibacillus</taxon>
    </lineage>
</organism>
<dbReference type="Proteomes" id="UP000004080">
    <property type="component" value="Unassembled WGS sequence"/>
</dbReference>
<evidence type="ECO:0000313" key="2">
    <source>
        <dbReference type="Proteomes" id="UP000004080"/>
    </source>
</evidence>
<gene>
    <name evidence="1" type="ORF">A374_10103</name>
</gene>
<comment type="caution">
    <text evidence="1">The sequence shown here is derived from an EMBL/GenBank/DDBJ whole genome shotgun (WGS) entry which is preliminary data.</text>
</comment>
<name>I8AIM9_9BACL</name>